<organism evidence="7 8">
    <name type="scientific">Nibrella viscosa</name>
    <dbReference type="NCBI Taxonomy" id="1084524"/>
    <lineage>
        <taxon>Bacteria</taxon>
        <taxon>Pseudomonadati</taxon>
        <taxon>Bacteroidota</taxon>
        <taxon>Cytophagia</taxon>
        <taxon>Cytophagales</taxon>
        <taxon>Spirosomataceae</taxon>
        <taxon>Nibrella</taxon>
    </lineage>
</organism>
<feature type="domain" description="OB-fold nucleic acid binding" evidence="6">
    <location>
        <begin position="5"/>
        <end position="110"/>
    </location>
</feature>
<keyword evidence="4" id="KW-0269">Exonuclease</keyword>
<accession>A0ABP8JUD7</accession>
<evidence type="ECO:0000313" key="8">
    <source>
        <dbReference type="Proteomes" id="UP001500936"/>
    </source>
</evidence>
<keyword evidence="1" id="KW-0963">Cytoplasm</keyword>
<keyword evidence="3" id="KW-0378">Hydrolase</keyword>
<protein>
    <submittedName>
        <fullName evidence="7">Exodeoxyribonuclease VII large subunit</fullName>
    </submittedName>
</protein>
<evidence type="ECO:0000259" key="5">
    <source>
        <dbReference type="Pfam" id="PF02601"/>
    </source>
</evidence>
<dbReference type="EMBL" id="BAABHB010000001">
    <property type="protein sequence ID" value="GAA4396206.1"/>
    <property type="molecule type" value="Genomic_DNA"/>
</dbReference>
<dbReference type="PANTHER" id="PTHR30008:SF0">
    <property type="entry name" value="EXODEOXYRIBONUCLEASE 7 LARGE SUBUNIT"/>
    <property type="match status" value="1"/>
</dbReference>
<feature type="domain" description="Exonuclease VII large subunit C-terminal" evidence="5">
    <location>
        <begin position="147"/>
        <end position="326"/>
    </location>
</feature>
<reference evidence="8" key="1">
    <citation type="journal article" date="2019" name="Int. J. Syst. Evol. Microbiol.">
        <title>The Global Catalogue of Microorganisms (GCM) 10K type strain sequencing project: providing services to taxonomists for standard genome sequencing and annotation.</title>
        <authorList>
            <consortium name="The Broad Institute Genomics Platform"/>
            <consortium name="The Broad Institute Genome Sequencing Center for Infectious Disease"/>
            <person name="Wu L."/>
            <person name="Ma J."/>
        </authorList>
    </citation>
    <scope>NUCLEOTIDE SEQUENCE [LARGE SCALE GENOMIC DNA]</scope>
    <source>
        <strain evidence="8">JCM 17925</strain>
    </source>
</reference>
<dbReference type="InterPro" id="IPR025824">
    <property type="entry name" value="OB-fold_nuc-bd_dom"/>
</dbReference>
<evidence type="ECO:0000256" key="3">
    <source>
        <dbReference type="ARBA" id="ARBA00022801"/>
    </source>
</evidence>
<evidence type="ECO:0000256" key="4">
    <source>
        <dbReference type="ARBA" id="ARBA00022839"/>
    </source>
</evidence>
<evidence type="ECO:0000256" key="1">
    <source>
        <dbReference type="ARBA" id="ARBA00022490"/>
    </source>
</evidence>
<gene>
    <name evidence="7" type="primary">xseA</name>
    <name evidence="7" type="ORF">GCM10023187_04030</name>
</gene>
<dbReference type="RefSeq" id="WP_345263434.1">
    <property type="nucleotide sequence ID" value="NZ_BAABHB010000001.1"/>
</dbReference>
<sequence length="402" mass="45035">MSPIRLSDLAFTIQALMEDAFGQKAFWVFAETSDIKNYPDRGYCFLTLVERSGRDTLAKLEACIWRKNYHIIEQFEAATQVAFARNIKLLLLVSVAFNPVYGLRLEILRIDHSYTRGNLEQERQATLDALVRDHPDRVWLENGEYITANQVLPCPPVIQRVALIAAPGSDGLRDFRHELQHTIFGYRFTVDEYLCQVQGQGAERAIVGQLEKISGSGVHYDAVVMVRGGGSQLDFGSFDTYLLGQAVAGYNVPIITGIGHERNVSITDMLCHRSVKTPTKAAAWLIDHNRSFEESCLRLRDRLAAAARDALLSAREHLDIATERLRFVGHNYLRNRHTELTEKAVTIRHLDPSNVLRRGYALLLRHGRVQTKASALTAGDPVAIQLVDGLITATVTDIETNA</sequence>
<evidence type="ECO:0000313" key="7">
    <source>
        <dbReference type="EMBL" id="GAA4396206.1"/>
    </source>
</evidence>
<dbReference type="Pfam" id="PF02601">
    <property type="entry name" value="Exonuc_VII_L"/>
    <property type="match status" value="1"/>
</dbReference>
<evidence type="ECO:0000259" key="6">
    <source>
        <dbReference type="Pfam" id="PF13742"/>
    </source>
</evidence>
<dbReference type="InterPro" id="IPR003753">
    <property type="entry name" value="Exonuc_VII_L"/>
</dbReference>
<proteinExistence type="predicted"/>
<dbReference type="Pfam" id="PF13742">
    <property type="entry name" value="tRNA_anti_2"/>
    <property type="match status" value="1"/>
</dbReference>
<keyword evidence="2" id="KW-0540">Nuclease</keyword>
<evidence type="ECO:0000256" key="2">
    <source>
        <dbReference type="ARBA" id="ARBA00022722"/>
    </source>
</evidence>
<dbReference type="Proteomes" id="UP001500936">
    <property type="component" value="Unassembled WGS sequence"/>
</dbReference>
<dbReference type="InterPro" id="IPR020579">
    <property type="entry name" value="Exonuc_VII_lsu_C"/>
</dbReference>
<name>A0ABP8JUD7_9BACT</name>
<comment type="caution">
    <text evidence="7">The sequence shown here is derived from an EMBL/GenBank/DDBJ whole genome shotgun (WGS) entry which is preliminary data.</text>
</comment>
<keyword evidence="8" id="KW-1185">Reference proteome</keyword>
<dbReference type="PANTHER" id="PTHR30008">
    <property type="entry name" value="EXODEOXYRIBONUCLEASE 7 LARGE SUBUNIT"/>
    <property type="match status" value="1"/>
</dbReference>